<dbReference type="PROSITE" id="PS50928">
    <property type="entry name" value="ABC_TM1"/>
    <property type="match status" value="1"/>
</dbReference>
<evidence type="ECO:0000259" key="9">
    <source>
        <dbReference type="PROSITE" id="PS50928"/>
    </source>
</evidence>
<dbReference type="SUPFAM" id="SSF161098">
    <property type="entry name" value="MetI-like"/>
    <property type="match status" value="1"/>
</dbReference>
<evidence type="ECO:0000313" key="11">
    <source>
        <dbReference type="Proteomes" id="UP000473014"/>
    </source>
</evidence>
<evidence type="ECO:0000256" key="5">
    <source>
        <dbReference type="ARBA" id="ARBA00022989"/>
    </source>
</evidence>
<feature type="transmembrane region" description="Helical" evidence="7">
    <location>
        <begin position="81"/>
        <end position="98"/>
    </location>
</feature>
<feature type="compositionally biased region" description="Low complexity" evidence="8">
    <location>
        <begin position="26"/>
        <end position="49"/>
    </location>
</feature>
<feature type="compositionally biased region" description="Basic and acidic residues" evidence="8">
    <location>
        <begin position="1"/>
        <end position="12"/>
    </location>
</feature>
<evidence type="ECO:0000256" key="1">
    <source>
        <dbReference type="ARBA" id="ARBA00004651"/>
    </source>
</evidence>
<feature type="transmembrane region" description="Helical" evidence="7">
    <location>
        <begin position="184"/>
        <end position="201"/>
    </location>
</feature>
<dbReference type="Pfam" id="PF12911">
    <property type="entry name" value="OppC_N"/>
    <property type="match status" value="1"/>
</dbReference>
<dbReference type="AlphaFoldDB" id="A0A6G2BF56"/>
<organism evidence="10 11">
    <name type="scientific">Streptomyces taklimakanensis</name>
    <dbReference type="NCBI Taxonomy" id="2569853"/>
    <lineage>
        <taxon>Bacteria</taxon>
        <taxon>Bacillati</taxon>
        <taxon>Actinomycetota</taxon>
        <taxon>Actinomycetes</taxon>
        <taxon>Kitasatosporales</taxon>
        <taxon>Streptomycetaceae</taxon>
        <taxon>Streptomyces</taxon>
    </lineage>
</organism>
<dbReference type="InterPro" id="IPR025966">
    <property type="entry name" value="OppC_N"/>
</dbReference>
<feature type="region of interest" description="Disordered" evidence="8">
    <location>
        <begin position="1"/>
        <end position="64"/>
    </location>
</feature>
<dbReference type="EMBL" id="WIXO01000001">
    <property type="protein sequence ID" value="MTE20834.1"/>
    <property type="molecule type" value="Genomic_DNA"/>
</dbReference>
<feature type="compositionally biased region" description="Basic residues" evidence="8">
    <location>
        <begin position="50"/>
        <end position="64"/>
    </location>
</feature>
<proteinExistence type="inferred from homology"/>
<dbReference type="InterPro" id="IPR035906">
    <property type="entry name" value="MetI-like_sf"/>
</dbReference>
<comment type="caution">
    <text evidence="10">The sequence shown here is derived from an EMBL/GenBank/DDBJ whole genome shotgun (WGS) entry which is preliminary data.</text>
</comment>
<feature type="transmembrane region" description="Helical" evidence="7">
    <location>
        <begin position="144"/>
        <end position="164"/>
    </location>
</feature>
<dbReference type="PANTHER" id="PTHR43386">
    <property type="entry name" value="OLIGOPEPTIDE TRANSPORT SYSTEM PERMEASE PROTEIN APPC"/>
    <property type="match status" value="1"/>
</dbReference>
<evidence type="ECO:0000256" key="8">
    <source>
        <dbReference type="SAM" id="MobiDB-lite"/>
    </source>
</evidence>
<dbReference type="InterPro" id="IPR000515">
    <property type="entry name" value="MetI-like"/>
</dbReference>
<dbReference type="Gene3D" id="1.10.3720.10">
    <property type="entry name" value="MetI-like"/>
    <property type="match status" value="1"/>
</dbReference>
<evidence type="ECO:0000256" key="6">
    <source>
        <dbReference type="ARBA" id="ARBA00023136"/>
    </source>
</evidence>
<gene>
    <name evidence="10" type="ORF">F0L17_17275</name>
</gene>
<dbReference type="Pfam" id="PF00528">
    <property type="entry name" value="BPD_transp_1"/>
    <property type="match status" value="1"/>
</dbReference>
<name>A0A6G2BF56_9ACTN</name>
<accession>A0A6G2BF56</accession>
<keyword evidence="6 7" id="KW-0472">Membrane</keyword>
<comment type="similarity">
    <text evidence="7">Belongs to the binding-protein-dependent transport system permease family.</text>
</comment>
<dbReference type="PANTHER" id="PTHR43386:SF6">
    <property type="entry name" value="ABC TRANSPORTER PERMEASE PROTEIN"/>
    <property type="match status" value="1"/>
</dbReference>
<feature type="transmembrane region" description="Helical" evidence="7">
    <location>
        <begin position="260"/>
        <end position="278"/>
    </location>
</feature>
<keyword evidence="5 7" id="KW-1133">Transmembrane helix</keyword>
<evidence type="ECO:0000256" key="4">
    <source>
        <dbReference type="ARBA" id="ARBA00022692"/>
    </source>
</evidence>
<evidence type="ECO:0000256" key="3">
    <source>
        <dbReference type="ARBA" id="ARBA00022475"/>
    </source>
</evidence>
<dbReference type="GO" id="GO:0005886">
    <property type="term" value="C:plasma membrane"/>
    <property type="evidence" value="ECO:0007669"/>
    <property type="project" value="UniProtKB-SubCell"/>
</dbReference>
<protein>
    <submittedName>
        <fullName evidence="10">ABC transporter permease subunit</fullName>
    </submittedName>
</protein>
<reference evidence="10 11" key="1">
    <citation type="submission" date="2019-11" db="EMBL/GenBank/DDBJ databases">
        <authorList>
            <person name="Yuan L."/>
        </authorList>
    </citation>
    <scope>NUCLEOTIDE SEQUENCE [LARGE SCALE GENOMIC DNA]</scope>
    <source>
        <strain evidence="10 11">TRM43335</strain>
    </source>
</reference>
<evidence type="ECO:0000313" key="10">
    <source>
        <dbReference type="EMBL" id="MTE20834.1"/>
    </source>
</evidence>
<feature type="transmembrane region" description="Helical" evidence="7">
    <location>
        <begin position="315"/>
        <end position="337"/>
    </location>
</feature>
<keyword evidence="3" id="KW-1003">Cell membrane</keyword>
<feature type="domain" description="ABC transmembrane type-1" evidence="9">
    <location>
        <begin position="142"/>
        <end position="334"/>
    </location>
</feature>
<sequence length="346" mass="36186">MPEPTVRSHPEEPPVPAGTGAGTGTGTDATAPAPPDGVGAVPVEPAAPARPRRGRGAHRRRRERTRGLWEDAWHDLRRNPVFGVSALLILFLLVIAVWPESIATRDPLSCDLGRALDGPAPGHWFGFDAQGCDVYTRTVHGARASIAVAVCATLGTALIGGALGGPAGFFGGWADGVLSRVTDVFFGIPMVLGGLVFLAMVRADGIWPVVWVIVALGWPQTARIARGSALAVRQNDFVQAARALGAGSGRILLRHVLPNAVAPVIVVMTIALGTYVALEATLSFLGIGLRPPTVSWGVAISDASDGMQFRNAPHILLYPAAALSVTVLAFIMLGDAVRDALDPKLR</sequence>
<dbReference type="InterPro" id="IPR050366">
    <property type="entry name" value="BP-dependent_transpt_permease"/>
</dbReference>
<dbReference type="GO" id="GO:0055085">
    <property type="term" value="P:transmembrane transport"/>
    <property type="evidence" value="ECO:0007669"/>
    <property type="project" value="InterPro"/>
</dbReference>
<keyword evidence="2 7" id="KW-0813">Transport</keyword>
<dbReference type="OrthoDB" id="9812701at2"/>
<evidence type="ECO:0000256" key="7">
    <source>
        <dbReference type="RuleBase" id="RU363032"/>
    </source>
</evidence>
<comment type="subcellular location">
    <subcellularLocation>
        <location evidence="1 7">Cell membrane</location>
        <topology evidence="1 7">Multi-pass membrane protein</topology>
    </subcellularLocation>
</comment>
<dbReference type="Proteomes" id="UP000473014">
    <property type="component" value="Unassembled WGS sequence"/>
</dbReference>
<dbReference type="RefSeq" id="WP_155071787.1">
    <property type="nucleotide sequence ID" value="NZ_WIXO01000001.1"/>
</dbReference>
<keyword evidence="4 7" id="KW-0812">Transmembrane</keyword>
<evidence type="ECO:0000256" key="2">
    <source>
        <dbReference type="ARBA" id="ARBA00022448"/>
    </source>
</evidence>
<dbReference type="CDD" id="cd06261">
    <property type="entry name" value="TM_PBP2"/>
    <property type="match status" value="1"/>
</dbReference>
<keyword evidence="11" id="KW-1185">Reference proteome</keyword>